<dbReference type="EMBL" id="AYYH01000015">
    <property type="protein sequence ID" value="KRN10023.1"/>
    <property type="molecule type" value="Genomic_DNA"/>
</dbReference>
<keyword evidence="2" id="KW-1185">Reference proteome</keyword>
<comment type="caution">
    <text evidence="1">The sequence shown here is derived from an EMBL/GenBank/DDBJ whole genome shotgun (WGS) entry which is preliminary data.</text>
</comment>
<accession>A0A0R2EB46</accession>
<evidence type="ECO:0000313" key="2">
    <source>
        <dbReference type="Proteomes" id="UP000050898"/>
    </source>
</evidence>
<name>A0A0R2EB46_9LACO</name>
<sequence length="52" mass="5830">MVLSALSSLHVLCDFEDEQAQRSPPRIKILSARSNFLSLFINSPPLMLDNLT</sequence>
<evidence type="ECO:0000313" key="1">
    <source>
        <dbReference type="EMBL" id="KRN10023.1"/>
    </source>
</evidence>
<protein>
    <submittedName>
        <fullName evidence="1">Uncharacterized protein</fullName>
    </submittedName>
</protein>
<dbReference type="AlphaFoldDB" id="A0A0R2EB46"/>
<dbReference type="Proteomes" id="UP000050898">
    <property type="component" value="Unassembled WGS sequence"/>
</dbReference>
<gene>
    <name evidence="1" type="ORF">FD00_GL000535</name>
</gene>
<proteinExistence type="predicted"/>
<reference evidence="1 2" key="1">
    <citation type="journal article" date="2015" name="Genome Announc.">
        <title>Expanding the biotechnology potential of lactobacilli through comparative genomics of 213 strains and associated genera.</title>
        <authorList>
            <person name="Sun Z."/>
            <person name="Harris H.M."/>
            <person name="McCann A."/>
            <person name="Guo C."/>
            <person name="Argimon S."/>
            <person name="Zhang W."/>
            <person name="Yang X."/>
            <person name="Jeffery I.B."/>
            <person name="Cooney J.C."/>
            <person name="Kagawa T.F."/>
            <person name="Liu W."/>
            <person name="Song Y."/>
            <person name="Salvetti E."/>
            <person name="Wrobel A."/>
            <person name="Rasinkangas P."/>
            <person name="Parkhill J."/>
            <person name="Rea M.C."/>
            <person name="O'Sullivan O."/>
            <person name="Ritari J."/>
            <person name="Douillard F.P."/>
            <person name="Paul Ross R."/>
            <person name="Yang R."/>
            <person name="Briner A.E."/>
            <person name="Felis G.E."/>
            <person name="de Vos W.M."/>
            <person name="Barrangou R."/>
            <person name="Klaenhammer T.R."/>
            <person name="Caufield P.W."/>
            <person name="Cui Y."/>
            <person name="Zhang H."/>
            <person name="O'Toole P.W."/>
        </authorList>
    </citation>
    <scope>NUCLEOTIDE SEQUENCE [LARGE SCALE GENOMIC DNA]</scope>
    <source>
        <strain evidence="1 2">DSM 20444</strain>
    </source>
</reference>
<organism evidence="1 2">
    <name type="scientific">Liquorilactobacillus mali KCTC 3596 = DSM 20444</name>
    <dbReference type="NCBI Taxonomy" id="1046596"/>
    <lineage>
        <taxon>Bacteria</taxon>
        <taxon>Bacillati</taxon>
        <taxon>Bacillota</taxon>
        <taxon>Bacilli</taxon>
        <taxon>Lactobacillales</taxon>
        <taxon>Lactobacillaceae</taxon>
        <taxon>Liquorilactobacillus</taxon>
    </lineage>
</organism>